<proteinExistence type="predicted"/>
<name>A0A4Q9FVH1_9RHOB</name>
<sequence length="163" mass="18967">MAAVARKSRETPELTPHEKRLRNTGRKLRDALERLVKGLPTHPDLQKRAYGLTIATLAREARVGRNAIYTNHRSMIDELRRARERKIIPDKLVAWEDKLIQQRALIQVLQLEERRMMTENAVLLKRILDAEAELERQKRHNARLIAERDRAAKPIPLPRGPKS</sequence>
<feature type="region of interest" description="Disordered" evidence="2">
    <location>
        <begin position="1"/>
        <end position="20"/>
    </location>
</feature>
<feature type="coiled-coil region" evidence="1">
    <location>
        <begin position="120"/>
        <end position="147"/>
    </location>
</feature>
<accession>A0A4Q9FVH1</accession>
<dbReference type="EMBL" id="SISK01000015">
    <property type="protein sequence ID" value="TBN37016.1"/>
    <property type="molecule type" value="Genomic_DNA"/>
</dbReference>
<keyword evidence="1" id="KW-0175">Coiled coil</keyword>
<gene>
    <name evidence="3" type="ORF">EYE42_15015</name>
</gene>
<evidence type="ECO:0000313" key="4">
    <source>
        <dbReference type="Proteomes" id="UP000293520"/>
    </source>
</evidence>
<organism evidence="3 4">
    <name type="scientific">Paracoccus subflavus</name>
    <dbReference type="NCBI Taxonomy" id="2528244"/>
    <lineage>
        <taxon>Bacteria</taxon>
        <taxon>Pseudomonadati</taxon>
        <taxon>Pseudomonadota</taxon>
        <taxon>Alphaproteobacteria</taxon>
        <taxon>Rhodobacterales</taxon>
        <taxon>Paracoccaceae</taxon>
        <taxon>Paracoccus</taxon>
    </lineage>
</organism>
<dbReference type="Proteomes" id="UP000293520">
    <property type="component" value="Unassembled WGS sequence"/>
</dbReference>
<evidence type="ECO:0000313" key="3">
    <source>
        <dbReference type="EMBL" id="TBN37016.1"/>
    </source>
</evidence>
<protein>
    <submittedName>
        <fullName evidence="3">Uncharacterized protein</fullName>
    </submittedName>
</protein>
<reference evidence="3 4" key="1">
    <citation type="submission" date="2019-02" db="EMBL/GenBank/DDBJ databases">
        <title>Paracoccus subflavus sp. nov., isolated from marine sediment of the Pacific Ocean.</title>
        <authorList>
            <person name="Zhang G."/>
        </authorList>
    </citation>
    <scope>NUCLEOTIDE SEQUENCE [LARGE SCALE GENOMIC DNA]</scope>
    <source>
        <strain evidence="3 4">GY0581</strain>
    </source>
</reference>
<dbReference type="OrthoDB" id="8114461at2"/>
<dbReference type="AlphaFoldDB" id="A0A4Q9FVH1"/>
<keyword evidence="4" id="KW-1185">Reference proteome</keyword>
<evidence type="ECO:0000256" key="2">
    <source>
        <dbReference type="SAM" id="MobiDB-lite"/>
    </source>
</evidence>
<comment type="caution">
    <text evidence="3">The sequence shown here is derived from an EMBL/GenBank/DDBJ whole genome shotgun (WGS) entry which is preliminary data.</text>
</comment>
<evidence type="ECO:0000256" key="1">
    <source>
        <dbReference type="SAM" id="Coils"/>
    </source>
</evidence>
<feature type="compositionally biased region" description="Basic and acidic residues" evidence="2">
    <location>
        <begin position="7"/>
        <end position="18"/>
    </location>
</feature>